<keyword evidence="2" id="KW-0004">4Fe-4S</keyword>
<evidence type="ECO:0000256" key="6">
    <source>
        <dbReference type="ARBA" id="ARBA00023004"/>
    </source>
</evidence>
<evidence type="ECO:0000256" key="3">
    <source>
        <dbReference type="ARBA" id="ARBA00022691"/>
    </source>
</evidence>
<reference evidence="9" key="1">
    <citation type="journal article" date="2023" name="Mol. Phylogenet. Evol.">
        <title>Genome-scale phylogeny and comparative genomics of the fungal order Sordariales.</title>
        <authorList>
            <person name="Hensen N."/>
            <person name="Bonometti L."/>
            <person name="Westerberg I."/>
            <person name="Brannstrom I.O."/>
            <person name="Guillou S."/>
            <person name="Cros-Aarteil S."/>
            <person name="Calhoun S."/>
            <person name="Haridas S."/>
            <person name="Kuo A."/>
            <person name="Mondo S."/>
            <person name="Pangilinan J."/>
            <person name="Riley R."/>
            <person name="LaButti K."/>
            <person name="Andreopoulos B."/>
            <person name="Lipzen A."/>
            <person name="Chen C."/>
            <person name="Yan M."/>
            <person name="Daum C."/>
            <person name="Ng V."/>
            <person name="Clum A."/>
            <person name="Steindorff A."/>
            <person name="Ohm R.A."/>
            <person name="Martin F."/>
            <person name="Silar P."/>
            <person name="Natvig D.O."/>
            <person name="Lalanne C."/>
            <person name="Gautier V."/>
            <person name="Ament-Velasquez S.L."/>
            <person name="Kruys A."/>
            <person name="Hutchinson M.I."/>
            <person name="Powell A.J."/>
            <person name="Barry K."/>
            <person name="Miller A.N."/>
            <person name="Grigoriev I.V."/>
            <person name="Debuchy R."/>
            <person name="Gladieux P."/>
            <person name="Hiltunen Thoren M."/>
            <person name="Johannesson H."/>
        </authorList>
    </citation>
    <scope>NUCLEOTIDE SEQUENCE</scope>
    <source>
        <strain evidence="9">CBS 141.50</strain>
    </source>
</reference>
<keyword evidence="7" id="KW-0411">Iron-sulfur</keyword>
<dbReference type="InterPro" id="IPR007197">
    <property type="entry name" value="rSAM"/>
</dbReference>
<dbReference type="SFLD" id="SFLDS00029">
    <property type="entry name" value="Radical_SAM"/>
    <property type="match status" value="1"/>
</dbReference>
<evidence type="ECO:0000313" key="10">
    <source>
        <dbReference type="Proteomes" id="UP001302676"/>
    </source>
</evidence>
<accession>A0AAN6V133</accession>
<comment type="cofactor">
    <cofactor evidence="1">
        <name>pyridoxal 5'-phosphate</name>
        <dbReference type="ChEBI" id="CHEBI:597326"/>
    </cofactor>
</comment>
<feature type="region of interest" description="Disordered" evidence="8">
    <location>
        <begin position="1"/>
        <end position="24"/>
    </location>
</feature>
<keyword evidence="4" id="KW-0479">Metal-binding</keyword>
<dbReference type="GO" id="GO:0003824">
    <property type="term" value="F:catalytic activity"/>
    <property type="evidence" value="ECO:0007669"/>
    <property type="project" value="InterPro"/>
</dbReference>
<dbReference type="SUPFAM" id="SSF102114">
    <property type="entry name" value="Radical SAM enzymes"/>
    <property type="match status" value="1"/>
</dbReference>
<gene>
    <name evidence="9" type="ORF">C8A04DRAFT_30255</name>
</gene>
<dbReference type="Gene3D" id="3.20.20.70">
    <property type="entry name" value="Aldolase class I"/>
    <property type="match status" value="1"/>
</dbReference>
<dbReference type="InterPro" id="IPR058240">
    <property type="entry name" value="rSAM_sf"/>
</dbReference>
<dbReference type="Proteomes" id="UP001302676">
    <property type="component" value="Unassembled WGS sequence"/>
</dbReference>
<evidence type="ECO:0000256" key="2">
    <source>
        <dbReference type="ARBA" id="ARBA00022485"/>
    </source>
</evidence>
<reference evidence="9" key="2">
    <citation type="submission" date="2023-05" db="EMBL/GenBank/DDBJ databases">
        <authorList>
            <consortium name="Lawrence Berkeley National Laboratory"/>
            <person name="Steindorff A."/>
            <person name="Hensen N."/>
            <person name="Bonometti L."/>
            <person name="Westerberg I."/>
            <person name="Brannstrom I.O."/>
            <person name="Guillou S."/>
            <person name="Cros-Aarteil S."/>
            <person name="Calhoun S."/>
            <person name="Haridas S."/>
            <person name="Kuo A."/>
            <person name="Mondo S."/>
            <person name="Pangilinan J."/>
            <person name="Riley R."/>
            <person name="Labutti K."/>
            <person name="Andreopoulos B."/>
            <person name="Lipzen A."/>
            <person name="Chen C."/>
            <person name="Yanf M."/>
            <person name="Daum C."/>
            <person name="Ng V."/>
            <person name="Clum A."/>
            <person name="Ohm R."/>
            <person name="Martin F."/>
            <person name="Silar P."/>
            <person name="Natvig D."/>
            <person name="Lalanne C."/>
            <person name="Gautier V."/>
            <person name="Ament-Velasquez S.L."/>
            <person name="Kruys A."/>
            <person name="Hutchinson M.I."/>
            <person name="Powell A.J."/>
            <person name="Barry K."/>
            <person name="Miller A.N."/>
            <person name="Grigoriev I.V."/>
            <person name="Debuchy R."/>
            <person name="Gladieux P."/>
            <person name="Thoren M.H."/>
            <person name="Johannesson H."/>
        </authorList>
    </citation>
    <scope>NUCLEOTIDE SEQUENCE</scope>
    <source>
        <strain evidence="9">CBS 141.50</strain>
    </source>
</reference>
<keyword evidence="10" id="KW-1185">Reference proteome</keyword>
<dbReference type="GeneID" id="87817925"/>
<evidence type="ECO:0000256" key="7">
    <source>
        <dbReference type="ARBA" id="ARBA00023014"/>
    </source>
</evidence>
<keyword evidence="5" id="KW-0663">Pyridoxal phosphate</keyword>
<evidence type="ECO:0000256" key="8">
    <source>
        <dbReference type="SAM" id="MobiDB-lite"/>
    </source>
</evidence>
<keyword evidence="6" id="KW-0408">Iron</keyword>
<dbReference type="PANTHER" id="PTHR30538">
    <property type="entry name" value="LYSINE 2,3-AMINOMUTASE-RELATED"/>
    <property type="match status" value="1"/>
</dbReference>
<protein>
    <recommendedName>
        <fullName evidence="11">L-lysine 2,3-aminomutase</fullName>
    </recommendedName>
</protein>
<dbReference type="EMBL" id="MU853601">
    <property type="protein sequence ID" value="KAK4142140.1"/>
    <property type="molecule type" value="Genomic_DNA"/>
</dbReference>
<evidence type="ECO:0008006" key="11">
    <source>
        <dbReference type="Google" id="ProtNLM"/>
    </source>
</evidence>
<sequence length="577" mass="63972">MFSLPARLPRALSRRGPSTLPHSRIPTQIQIQTQTPKRSVGSAPRLQAYISDIRQTNNHNHLLDGGPGILPHTQSFGNSNNNSATRTIPIREARAPPPAIAATPTPALITPSTNLTGLPAPAEESMVPSVVSSHAQQLQNREEFWRKVPIWRDVAAEDFLSYSWSTRNMVETKAQLHQFLQATLPDEVPCDGLNPNATVKGQTQTREAFMSDVFEGITAATMAVRMTPYILSRINWLDPRNDPIARQFLPLKSRMIPDHPKLALDSLHEEADSPVKGLVHRYPDKALFLPTSVCPTYCTFCTRSYAVGASTPTLSKTPFKPGRRRWDAVFAYIASQPQLHDIVVSGGDAYYLQPDQLTEIGERLLALPNIRRFRIASKGLAVAPGRVLEGRLGEKKGAGDGWVDAMVGLAKKARKVGKAMAWHTHFNHPREVSWVTEMAAQRLFEEGVMVRNQTVLLRGVNDDVATMGELIRVLADNKIFPYYVYQCDMVKSVEHLRTPLQTILDLEAQLRGSIAGFMMPSFVVDLPGGGGKRLACSYESYDRATGVSTYRAPAVTGRDKENRVYEYYDPVGEVLKG</sequence>
<name>A0AAN6V133_9PEZI</name>
<dbReference type="InterPro" id="IPR003739">
    <property type="entry name" value="Lys_aminomutase/Glu_NH3_mut"/>
</dbReference>
<dbReference type="GO" id="GO:0046872">
    <property type="term" value="F:metal ion binding"/>
    <property type="evidence" value="ECO:0007669"/>
    <property type="project" value="UniProtKB-KW"/>
</dbReference>
<dbReference type="InterPro" id="IPR013785">
    <property type="entry name" value="Aldolase_TIM"/>
</dbReference>
<feature type="compositionally biased region" description="Low complexity" evidence="8">
    <location>
        <begin position="1"/>
        <end position="18"/>
    </location>
</feature>
<evidence type="ECO:0000256" key="4">
    <source>
        <dbReference type="ARBA" id="ARBA00022723"/>
    </source>
</evidence>
<dbReference type="CDD" id="cd01335">
    <property type="entry name" value="Radical_SAM"/>
    <property type="match status" value="1"/>
</dbReference>
<dbReference type="SFLD" id="SFLDG01070">
    <property type="entry name" value="PLP-dependent"/>
    <property type="match status" value="1"/>
</dbReference>
<organism evidence="9 10">
    <name type="scientific">Dichotomopilus funicola</name>
    <dbReference type="NCBI Taxonomy" id="1934379"/>
    <lineage>
        <taxon>Eukaryota</taxon>
        <taxon>Fungi</taxon>
        <taxon>Dikarya</taxon>
        <taxon>Ascomycota</taxon>
        <taxon>Pezizomycotina</taxon>
        <taxon>Sordariomycetes</taxon>
        <taxon>Sordariomycetidae</taxon>
        <taxon>Sordariales</taxon>
        <taxon>Chaetomiaceae</taxon>
        <taxon>Dichotomopilus</taxon>
    </lineage>
</organism>
<evidence type="ECO:0000313" key="9">
    <source>
        <dbReference type="EMBL" id="KAK4142140.1"/>
    </source>
</evidence>
<evidence type="ECO:0000256" key="5">
    <source>
        <dbReference type="ARBA" id="ARBA00022898"/>
    </source>
</evidence>
<evidence type="ECO:0000256" key="1">
    <source>
        <dbReference type="ARBA" id="ARBA00001933"/>
    </source>
</evidence>
<dbReference type="RefSeq" id="XP_062635511.1">
    <property type="nucleotide sequence ID" value="XM_062781312.1"/>
</dbReference>
<dbReference type="PANTHER" id="PTHR30538:SF0">
    <property type="entry name" value="L-LYSINE 2,3-AMINOMUTASE AQ_1632-RELATED"/>
    <property type="match status" value="1"/>
</dbReference>
<comment type="caution">
    <text evidence="9">The sequence shown here is derived from an EMBL/GenBank/DDBJ whole genome shotgun (WGS) entry which is preliminary data.</text>
</comment>
<dbReference type="GO" id="GO:0051539">
    <property type="term" value="F:4 iron, 4 sulfur cluster binding"/>
    <property type="evidence" value="ECO:0007669"/>
    <property type="project" value="UniProtKB-KW"/>
</dbReference>
<dbReference type="AlphaFoldDB" id="A0AAN6V133"/>
<keyword evidence="3" id="KW-0949">S-adenosyl-L-methionine</keyword>
<proteinExistence type="predicted"/>